<dbReference type="GO" id="GO:0016757">
    <property type="term" value="F:glycosyltransferase activity"/>
    <property type="evidence" value="ECO:0007669"/>
    <property type="project" value="InterPro"/>
</dbReference>
<feature type="domain" description="Glycosyl transferase family 1" evidence="2">
    <location>
        <begin position="184"/>
        <end position="348"/>
    </location>
</feature>
<dbReference type="CDD" id="cd03809">
    <property type="entry name" value="GT4_MtfB-like"/>
    <property type="match status" value="1"/>
</dbReference>
<evidence type="ECO:0008006" key="6">
    <source>
        <dbReference type="Google" id="ProtNLM"/>
    </source>
</evidence>
<keyword evidence="1" id="KW-0808">Transferase</keyword>
<dbReference type="InterPro" id="IPR001296">
    <property type="entry name" value="Glyco_trans_1"/>
</dbReference>
<dbReference type="GO" id="GO:0009103">
    <property type="term" value="P:lipopolysaccharide biosynthetic process"/>
    <property type="evidence" value="ECO:0007669"/>
    <property type="project" value="TreeGrafter"/>
</dbReference>
<dbReference type="Pfam" id="PF00534">
    <property type="entry name" value="Glycos_transf_1"/>
    <property type="match status" value="1"/>
</dbReference>
<feature type="domain" description="Glycosyltransferase subfamily 4-like N-terminal" evidence="3">
    <location>
        <begin position="17"/>
        <end position="170"/>
    </location>
</feature>
<comment type="caution">
    <text evidence="4">The sequence shown here is derived from an EMBL/GenBank/DDBJ whole genome shotgun (WGS) entry which is preliminary data.</text>
</comment>
<evidence type="ECO:0000259" key="3">
    <source>
        <dbReference type="Pfam" id="PF13439"/>
    </source>
</evidence>
<proteinExistence type="predicted"/>
<dbReference type="EMBL" id="MFBY01000051">
    <property type="protein sequence ID" value="OGE12706.1"/>
    <property type="molecule type" value="Genomic_DNA"/>
</dbReference>
<dbReference type="FunFam" id="3.40.50.2000:FF:000119">
    <property type="entry name" value="Glycosyl transferase group 1"/>
    <property type="match status" value="1"/>
</dbReference>
<reference evidence="4 5" key="1">
    <citation type="journal article" date="2016" name="Nat. Commun.">
        <title>Thousands of microbial genomes shed light on interconnected biogeochemical processes in an aquifer system.</title>
        <authorList>
            <person name="Anantharaman K."/>
            <person name="Brown C.T."/>
            <person name="Hug L.A."/>
            <person name="Sharon I."/>
            <person name="Castelle C.J."/>
            <person name="Probst A.J."/>
            <person name="Thomas B.C."/>
            <person name="Singh A."/>
            <person name="Wilkins M.J."/>
            <person name="Karaoz U."/>
            <person name="Brodie E.L."/>
            <person name="Williams K.H."/>
            <person name="Hubbard S.S."/>
            <person name="Banfield J.F."/>
        </authorList>
    </citation>
    <scope>NUCLEOTIDE SEQUENCE [LARGE SCALE GENOMIC DNA]</scope>
</reference>
<dbReference type="PANTHER" id="PTHR46401">
    <property type="entry name" value="GLYCOSYLTRANSFERASE WBBK-RELATED"/>
    <property type="match status" value="1"/>
</dbReference>
<protein>
    <recommendedName>
        <fullName evidence="6">Glycosyl transferase family 1 domain-containing protein</fullName>
    </recommendedName>
</protein>
<evidence type="ECO:0000259" key="2">
    <source>
        <dbReference type="Pfam" id="PF00534"/>
    </source>
</evidence>
<evidence type="ECO:0000313" key="4">
    <source>
        <dbReference type="EMBL" id="OGE12706.1"/>
    </source>
</evidence>
<sequence length="373" mass="42574">MIIGIDGNEANVKNRVGSGKYAFELLRQFPQNKEHQFIVYLKEKPLPDLSNEAQNFKYMVFGPKQMWTQFALPIKLTFSSKLDVFFSLGHYGPRFSKVRYCITIFDLSYLHYPNLFNRDDLYQLKSWSSYSIKNSAHIFAISSSTKNDIVHNYGVNPSKVTVTYMGYDERRFKPQSKAKITKAKKKYKIEGDYIIFVGTLQPRKNIERLIEAFHKLVRNSKLEIRNYQLIIVGRRGWLYDSILEKVKKINIEDKVTFTGYVSDSDLPALVSGADVYVLPSLWEGFGIPVIEAQACGTPAVVSNTSSLPEVVGNSAFLVDPENVNSIANGIKKVLTNEELRRDLIKRGYANVKRFSWQKCAEATLDTLERVASS</sequence>
<evidence type="ECO:0000256" key="1">
    <source>
        <dbReference type="ARBA" id="ARBA00022679"/>
    </source>
</evidence>
<organism evidence="4 5">
    <name type="scientific">Candidatus Curtissbacteria bacterium RIFCSPLOWO2_12_FULL_38_9</name>
    <dbReference type="NCBI Taxonomy" id="1797735"/>
    <lineage>
        <taxon>Bacteria</taxon>
        <taxon>Candidatus Curtissiibacteriota</taxon>
    </lineage>
</organism>
<dbReference type="PANTHER" id="PTHR46401:SF2">
    <property type="entry name" value="GLYCOSYLTRANSFERASE WBBK-RELATED"/>
    <property type="match status" value="1"/>
</dbReference>
<dbReference type="Proteomes" id="UP000177300">
    <property type="component" value="Unassembled WGS sequence"/>
</dbReference>
<evidence type="ECO:0000313" key="5">
    <source>
        <dbReference type="Proteomes" id="UP000177300"/>
    </source>
</evidence>
<gene>
    <name evidence="4" type="ORF">A3G14_00710</name>
</gene>
<dbReference type="AlphaFoldDB" id="A0A1F5I8J0"/>
<dbReference type="SUPFAM" id="SSF53756">
    <property type="entry name" value="UDP-Glycosyltransferase/glycogen phosphorylase"/>
    <property type="match status" value="1"/>
</dbReference>
<dbReference type="Pfam" id="PF13439">
    <property type="entry name" value="Glyco_transf_4"/>
    <property type="match status" value="1"/>
</dbReference>
<dbReference type="Gene3D" id="3.40.50.2000">
    <property type="entry name" value="Glycogen Phosphorylase B"/>
    <property type="match status" value="2"/>
</dbReference>
<accession>A0A1F5I8J0</accession>
<name>A0A1F5I8J0_9BACT</name>
<dbReference type="InterPro" id="IPR028098">
    <property type="entry name" value="Glyco_trans_4-like_N"/>
</dbReference>